<dbReference type="Gene3D" id="3.40.50.2300">
    <property type="match status" value="2"/>
</dbReference>
<comment type="similarity">
    <text evidence="1">Belongs to the leucine-binding protein family.</text>
</comment>
<dbReference type="InterPro" id="IPR006311">
    <property type="entry name" value="TAT_signal"/>
</dbReference>
<sequence>MEKKKIGQKGVTRRDFIKTVAAAGVAAAGAPLLLPKTSHAARDYILIGHPTPATGPIAAFGETSKYADKLAEQEINKDGGIFIKKLGKKLPIKVKSVDTESNPTKAAQVASKLILQDKVDMMIVLHTPDTVNPVDAMCERYEVPCISSVAPIEPWLTGGPYKWSFHYFWGLGDIITVFTGMWNEFAKDTNKVVGGFWPNDPDGAVWAQEFTKKLNSMGYRVVDVGRFPYGMQDFSSFISTWKKEKVEILTGVPIPPDWATCWRQCHQQGFIPKIATIGKAILFPGAVNALGGNLPNGLSSEIWWTPWHPFKSSLNGMSCKELAALWTKDTKREWTQPLGFDYAAFEIAANVLKRAGSLDKKKIRESLVQTDLNTVVGPIKFNKKNYALTPLVGGQWAKGTKWPWDLQITYNKEHTNIPITGDMIFPIPR</sequence>
<dbReference type="PANTHER" id="PTHR30483">
    <property type="entry name" value="LEUCINE-SPECIFIC-BINDING PROTEIN"/>
    <property type="match status" value="1"/>
</dbReference>
<dbReference type="Pfam" id="PF13458">
    <property type="entry name" value="Peripla_BP_6"/>
    <property type="match status" value="1"/>
</dbReference>
<feature type="domain" description="Leucine-binding protein" evidence="3">
    <location>
        <begin position="46"/>
        <end position="385"/>
    </location>
</feature>
<dbReference type="SUPFAM" id="SSF53822">
    <property type="entry name" value="Periplasmic binding protein-like I"/>
    <property type="match status" value="1"/>
</dbReference>
<accession>A0A8J6T871</accession>
<evidence type="ECO:0000259" key="3">
    <source>
        <dbReference type="Pfam" id="PF13458"/>
    </source>
</evidence>
<comment type="caution">
    <text evidence="4">The sequence shown here is derived from an EMBL/GenBank/DDBJ whole genome shotgun (WGS) entry which is preliminary data.</text>
</comment>
<dbReference type="PROSITE" id="PS51318">
    <property type="entry name" value="TAT"/>
    <property type="match status" value="1"/>
</dbReference>
<dbReference type="InterPro" id="IPR028082">
    <property type="entry name" value="Peripla_BP_I"/>
</dbReference>
<evidence type="ECO:0000313" key="4">
    <source>
        <dbReference type="EMBL" id="MBC8177591.1"/>
    </source>
</evidence>
<gene>
    <name evidence="4" type="ORF">H8E19_09315</name>
</gene>
<dbReference type="Proteomes" id="UP000650524">
    <property type="component" value="Unassembled WGS sequence"/>
</dbReference>
<proteinExistence type="inferred from homology"/>
<dbReference type="InterPro" id="IPR051010">
    <property type="entry name" value="BCAA_transport"/>
</dbReference>
<keyword evidence="2" id="KW-0732">Signal</keyword>
<dbReference type="InterPro" id="IPR028081">
    <property type="entry name" value="Leu-bd"/>
</dbReference>
<evidence type="ECO:0000256" key="1">
    <source>
        <dbReference type="ARBA" id="ARBA00010062"/>
    </source>
</evidence>
<protein>
    <submittedName>
        <fullName evidence="4">ABC transporter substrate-binding protein</fullName>
    </submittedName>
</protein>
<evidence type="ECO:0000313" key="5">
    <source>
        <dbReference type="Proteomes" id="UP000650524"/>
    </source>
</evidence>
<organism evidence="4 5">
    <name type="scientific">Candidatus Desulfacyla euxinica</name>
    <dbReference type="NCBI Taxonomy" id="2841693"/>
    <lineage>
        <taxon>Bacteria</taxon>
        <taxon>Deltaproteobacteria</taxon>
        <taxon>Candidatus Desulfacyla</taxon>
    </lineage>
</organism>
<dbReference type="InterPro" id="IPR019546">
    <property type="entry name" value="TAT_signal_bac_arc"/>
</dbReference>
<name>A0A8J6T871_9DELT</name>
<reference evidence="4 5" key="1">
    <citation type="submission" date="2020-08" db="EMBL/GenBank/DDBJ databases">
        <title>Bridging the membrane lipid divide: bacteria of the FCB group superphylum have the potential to synthesize archaeal ether lipids.</title>
        <authorList>
            <person name="Villanueva L."/>
            <person name="Von Meijenfeldt F.A.B."/>
            <person name="Westbye A.B."/>
            <person name="Yadav S."/>
            <person name="Hopmans E.C."/>
            <person name="Dutilh B.E."/>
            <person name="Sinninghe Damste J.S."/>
        </authorList>
    </citation>
    <scope>NUCLEOTIDE SEQUENCE [LARGE SCALE GENOMIC DNA]</scope>
    <source>
        <strain evidence="4">NIOZ-UU27</strain>
    </source>
</reference>
<dbReference type="PANTHER" id="PTHR30483:SF6">
    <property type="entry name" value="PERIPLASMIC BINDING PROTEIN OF ABC TRANSPORTER FOR NATURAL AMINO ACIDS"/>
    <property type="match status" value="1"/>
</dbReference>
<dbReference type="AlphaFoldDB" id="A0A8J6T871"/>
<dbReference type="EMBL" id="JACNJD010000219">
    <property type="protein sequence ID" value="MBC8177591.1"/>
    <property type="molecule type" value="Genomic_DNA"/>
</dbReference>
<evidence type="ECO:0000256" key="2">
    <source>
        <dbReference type="ARBA" id="ARBA00022729"/>
    </source>
</evidence>
<dbReference type="CDD" id="cd06337">
    <property type="entry name" value="PBP1_ABC_ligand_binding-like"/>
    <property type="match status" value="1"/>
</dbReference>
<dbReference type="NCBIfam" id="TIGR01409">
    <property type="entry name" value="TAT_signal_seq"/>
    <property type="match status" value="1"/>
</dbReference>